<evidence type="ECO:0000313" key="5">
    <source>
        <dbReference type="Proteomes" id="UP000235828"/>
    </source>
</evidence>
<evidence type="ECO:0000313" key="4">
    <source>
        <dbReference type="EMBL" id="SON48570.1"/>
    </source>
</evidence>
<dbReference type="NCBIfam" id="TIGR01262">
    <property type="entry name" value="maiA"/>
    <property type="match status" value="1"/>
</dbReference>
<dbReference type="GO" id="GO:0016034">
    <property type="term" value="F:maleylacetoacetate isomerase activity"/>
    <property type="evidence" value="ECO:0007669"/>
    <property type="project" value="UniProtKB-EC"/>
</dbReference>
<dbReference type="EC" id="5.2.1.2" evidence="4"/>
<evidence type="ECO:0000259" key="3">
    <source>
        <dbReference type="PROSITE" id="PS50405"/>
    </source>
</evidence>
<protein>
    <submittedName>
        <fullName evidence="4">Putative maleylacetoacetate isomerase</fullName>
        <ecNumber evidence="4">5.2.1.2</ecNumber>
    </submittedName>
</protein>
<dbReference type="RefSeq" id="WP_102521397.1">
    <property type="nucleotide sequence ID" value="NZ_LT960611.1"/>
</dbReference>
<dbReference type="GO" id="GO:0006749">
    <property type="term" value="P:glutathione metabolic process"/>
    <property type="evidence" value="ECO:0007669"/>
    <property type="project" value="TreeGrafter"/>
</dbReference>
<sequence>MLTLYDYWRSSASYRVRIALEVKGIEYQKVEVNIAPGSDQQLAQEYVNVNPNKLVPCLEDGELRLHQSLAIIEYLDEACSPNSLRLIPQDQAVRYQAKSLAYDICCDVHPLNNLRVLKQLTRQFGAEEEQKQQWYTKWLTEGFAPLEKRLSGYEGKYSLGDDVTLVDCCLIPQLYNAHRFNLDMTNFPRISDIERNCLSLASFQRAVPTQPI</sequence>
<dbReference type="PROSITE" id="PS50405">
    <property type="entry name" value="GST_CTER"/>
    <property type="match status" value="1"/>
</dbReference>
<dbReference type="InterPro" id="IPR005955">
    <property type="entry name" value="GST_Zeta"/>
</dbReference>
<dbReference type="InterPro" id="IPR034330">
    <property type="entry name" value="GST_Zeta_C"/>
</dbReference>
<comment type="similarity">
    <text evidence="1">Belongs to the GST superfamily. Zeta family.</text>
</comment>
<dbReference type="SUPFAM" id="SSF52833">
    <property type="entry name" value="Thioredoxin-like"/>
    <property type="match status" value="1"/>
</dbReference>
<dbReference type="SUPFAM" id="SSF47616">
    <property type="entry name" value="GST C-terminal domain-like"/>
    <property type="match status" value="1"/>
</dbReference>
<reference evidence="4 5" key="1">
    <citation type="submission" date="2017-10" db="EMBL/GenBank/DDBJ databases">
        <authorList>
            <person name="Banno H."/>
            <person name="Chua N.-H."/>
        </authorList>
    </citation>
    <scope>NUCLEOTIDE SEQUENCE [LARGE SCALE GENOMIC DNA]</scope>
    <source>
        <strain evidence="4">Vibrio tapetis CECT4600</strain>
    </source>
</reference>
<dbReference type="KEGG" id="vta:A0591"/>
<dbReference type="GO" id="GO:0006559">
    <property type="term" value="P:L-phenylalanine catabolic process"/>
    <property type="evidence" value="ECO:0007669"/>
    <property type="project" value="TreeGrafter"/>
</dbReference>
<organism evidence="4 5">
    <name type="scientific">Vibrio tapetis subsp. tapetis</name>
    <dbReference type="NCBI Taxonomy" id="1671868"/>
    <lineage>
        <taxon>Bacteria</taxon>
        <taxon>Pseudomonadati</taxon>
        <taxon>Pseudomonadota</taxon>
        <taxon>Gammaproteobacteria</taxon>
        <taxon>Vibrionales</taxon>
        <taxon>Vibrionaceae</taxon>
        <taxon>Vibrio</taxon>
    </lineage>
</organism>
<dbReference type="OrthoDB" id="509852at2"/>
<dbReference type="CDD" id="cd03042">
    <property type="entry name" value="GST_N_Zeta"/>
    <property type="match status" value="1"/>
</dbReference>
<dbReference type="SFLD" id="SFLDG00358">
    <property type="entry name" value="Main_(cytGST)"/>
    <property type="match status" value="1"/>
</dbReference>
<dbReference type="EMBL" id="LT960611">
    <property type="protein sequence ID" value="SON48570.1"/>
    <property type="molecule type" value="Genomic_DNA"/>
</dbReference>
<dbReference type="AlphaFoldDB" id="A0A2N8Z9J5"/>
<dbReference type="PANTHER" id="PTHR42673:SF21">
    <property type="entry name" value="GLUTATHIONE S-TRANSFERASE YFCF"/>
    <property type="match status" value="1"/>
</dbReference>
<keyword evidence="5" id="KW-1185">Reference proteome</keyword>
<dbReference type="InterPro" id="IPR036249">
    <property type="entry name" value="Thioredoxin-like_sf"/>
</dbReference>
<dbReference type="GO" id="GO:0005737">
    <property type="term" value="C:cytoplasm"/>
    <property type="evidence" value="ECO:0007669"/>
    <property type="project" value="InterPro"/>
</dbReference>
<dbReference type="Gene3D" id="3.40.30.10">
    <property type="entry name" value="Glutaredoxin"/>
    <property type="match status" value="1"/>
</dbReference>
<name>A0A2N8Z9J5_9VIBR</name>
<dbReference type="PROSITE" id="PS50404">
    <property type="entry name" value="GST_NTER"/>
    <property type="match status" value="1"/>
</dbReference>
<gene>
    <name evidence="4" type="primary">maiA</name>
    <name evidence="4" type="ORF">VTAP4600_A0591</name>
</gene>
<accession>A0A2N8Z9J5</accession>
<dbReference type="PANTHER" id="PTHR42673">
    <property type="entry name" value="MALEYLACETOACETATE ISOMERASE"/>
    <property type="match status" value="1"/>
</dbReference>
<evidence type="ECO:0000259" key="2">
    <source>
        <dbReference type="PROSITE" id="PS50404"/>
    </source>
</evidence>
<dbReference type="InterPro" id="IPR010987">
    <property type="entry name" value="Glutathione-S-Trfase_C-like"/>
</dbReference>
<dbReference type="InterPro" id="IPR036282">
    <property type="entry name" value="Glutathione-S-Trfase_C_sf"/>
</dbReference>
<feature type="domain" description="GST N-terminal" evidence="2">
    <location>
        <begin position="1"/>
        <end position="83"/>
    </location>
</feature>
<dbReference type="CDD" id="cd03191">
    <property type="entry name" value="GST_C_Zeta"/>
    <property type="match status" value="1"/>
</dbReference>
<dbReference type="InterPro" id="IPR040079">
    <property type="entry name" value="Glutathione_S-Trfase"/>
</dbReference>
<dbReference type="SFLD" id="SFLDS00019">
    <property type="entry name" value="Glutathione_Transferase_(cytos"/>
    <property type="match status" value="1"/>
</dbReference>
<proteinExistence type="inferred from homology"/>
<dbReference type="Pfam" id="PF02798">
    <property type="entry name" value="GST_N"/>
    <property type="match status" value="1"/>
</dbReference>
<dbReference type="Proteomes" id="UP000235828">
    <property type="component" value="Chromosome A"/>
</dbReference>
<feature type="domain" description="GST C-terminal" evidence="3">
    <location>
        <begin position="90"/>
        <end position="212"/>
    </location>
</feature>
<dbReference type="Gene3D" id="1.20.1050.10">
    <property type="match status" value="1"/>
</dbReference>
<keyword evidence="4" id="KW-0413">Isomerase</keyword>
<dbReference type="GO" id="GO:0004364">
    <property type="term" value="F:glutathione transferase activity"/>
    <property type="evidence" value="ECO:0007669"/>
    <property type="project" value="TreeGrafter"/>
</dbReference>
<dbReference type="InterPro" id="IPR034333">
    <property type="entry name" value="GST_Zeta_N"/>
</dbReference>
<evidence type="ECO:0000256" key="1">
    <source>
        <dbReference type="ARBA" id="ARBA00010007"/>
    </source>
</evidence>
<dbReference type="InterPro" id="IPR004045">
    <property type="entry name" value="Glutathione_S-Trfase_N"/>
</dbReference>